<comment type="function">
    <text evidence="10">Potassium transporter.</text>
</comment>
<keyword evidence="8 10" id="KW-0406">Ion transport</keyword>
<feature type="transmembrane region" description="Helical" evidence="10">
    <location>
        <begin position="483"/>
        <end position="502"/>
    </location>
</feature>
<feature type="transmembrane region" description="Helical" evidence="10">
    <location>
        <begin position="457"/>
        <end position="476"/>
    </location>
</feature>
<evidence type="ECO:0000256" key="10">
    <source>
        <dbReference type="RuleBase" id="RU321113"/>
    </source>
</evidence>
<feature type="transmembrane region" description="Helical" evidence="10">
    <location>
        <begin position="60"/>
        <end position="81"/>
    </location>
</feature>
<name>A0ABQ9LDZ9_HEVBR</name>
<feature type="domain" description="K+ potassium transporter C-terminal" evidence="12">
    <location>
        <begin position="564"/>
        <end position="760"/>
    </location>
</feature>
<feature type="domain" description="K+ potassium transporter integral membrane" evidence="11">
    <location>
        <begin position="23"/>
        <end position="178"/>
    </location>
</feature>
<dbReference type="InterPro" id="IPR053951">
    <property type="entry name" value="K_trans_N"/>
</dbReference>
<keyword evidence="14" id="KW-1185">Reference proteome</keyword>
<comment type="caution">
    <text evidence="10">Lacks conserved residue(s) required for the propagation of feature annotation.</text>
</comment>
<evidence type="ECO:0000256" key="4">
    <source>
        <dbReference type="ARBA" id="ARBA00022538"/>
    </source>
</evidence>
<feature type="transmembrane region" description="Helical" evidence="10">
    <location>
        <begin position="304"/>
        <end position="323"/>
    </location>
</feature>
<evidence type="ECO:0000256" key="6">
    <source>
        <dbReference type="ARBA" id="ARBA00022958"/>
    </source>
</evidence>
<comment type="similarity">
    <text evidence="2 10">Belongs to the HAK/KUP transporter (TC 2.A.72.3) family.</text>
</comment>
<evidence type="ECO:0000256" key="2">
    <source>
        <dbReference type="ARBA" id="ARBA00008440"/>
    </source>
</evidence>
<evidence type="ECO:0000313" key="13">
    <source>
        <dbReference type="EMBL" id="KAJ9164467.1"/>
    </source>
</evidence>
<evidence type="ECO:0000256" key="1">
    <source>
        <dbReference type="ARBA" id="ARBA00004651"/>
    </source>
</evidence>
<feature type="transmembrane region" description="Helical" evidence="10">
    <location>
        <begin position="21"/>
        <end position="40"/>
    </location>
</feature>
<keyword evidence="9 10" id="KW-0472">Membrane</keyword>
<dbReference type="PANTHER" id="PTHR30540:SF137">
    <property type="entry name" value="POTASSIUM TRANSPORTER"/>
    <property type="match status" value="1"/>
</dbReference>
<protein>
    <recommendedName>
        <fullName evidence="10">Potassium transporter</fullName>
    </recommendedName>
</protein>
<feature type="transmembrane region" description="Helical" evidence="10">
    <location>
        <begin position="256"/>
        <end position="278"/>
    </location>
</feature>
<dbReference type="PANTHER" id="PTHR30540">
    <property type="entry name" value="OSMOTIC STRESS POTASSIUM TRANSPORTER"/>
    <property type="match status" value="1"/>
</dbReference>
<dbReference type="Proteomes" id="UP001174677">
    <property type="component" value="Chromosome 13"/>
</dbReference>
<feature type="transmembrane region" description="Helical" evidence="10">
    <location>
        <begin position="375"/>
        <end position="402"/>
    </location>
</feature>
<comment type="subcellular location">
    <subcellularLocation>
        <location evidence="1">Cell membrane</location>
        <topology evidence="1">Multi-pass membrane protein</topology>
    </subcellularLocation>
    <subcellularLocation>
        <location evidence="10">Membrane</location>
        <topology evidence="10">Multi-pass membrane protein</topology>
    </subcellularLocation>
</comment>
<keyword evidence="4 10" id="KW-0633">Potassium transport</keyword>
<feature type="transmembrane region" description="Helical" evidence="10">
    <location>
        <begin position="423"/>
        <end position="445"/>
    </location>
</feature>
<sequence length="761" mass="84738">MVQESCSSTRESRLKLYKTTLLLAYQSFGVVYGDLCTSPLYVFKSTFSGSLQLYEEDHEIFGVLSLVFWTLTIIPLCKYIIFVLGADDNGEGGTFALYSLLCRRSNLGFLKSSNMGHGCLSSHESCVPTKETRTSLLIKEFFEKHHSSRVVLLLVVLLGTSMVIGDGILTPTMSGMSSYQITMVFSLVMSFIYFCAFYADFWFLMLRHFCFTVLSAVYGIQIKVPHLHENYTMAIACVVLVGLFALQHYGTHRVGFLFAPILLAWLLCLGGVGIYNIFHWNPGVINSLSPYHIYKFFQKTGKSGWSSLGGIVLCVTGTEAMFADLGHFSQLSLRVAFTVIVYPCLVLAYMGEAAYLSKHKDDLQRSFYKAIPEVIFWPVFLIATLATVVGSQAIISATFSIISQSRALGCFPRVKIVHTSNNIHGQIYIPEVNWMLMLLCLAFVIGFRDTAMIGNAYGLAVVVVMFATTLLMFLIISTVWNQNVLWAFLFVLVFGFVELSYFSACLAKVHKGGWLPLVVSLLILSLMSTWRYGTSKKLAFELENKVSLDSLLTLGSNLGIVRVPGICLVYSDVTNGAPPMFAHFVTNFPAFHQILIFVTLQSLMIPKVPVGDRFHIARIGPPEFSLFQCIVRYGYKDVKDSHDLETHMIENMSRFLKCEGHSEEMAMTEPTQNGGTGTRKLRFQINMEASQEVGELMEAKEAGVAYIIGNTIVRASGASCFLKKFAIDIVYGFLKRNSRSPATALGIPTTSLVEVSIVYRV</sequence>
<dbReference type="InterPro" id="IPR003855">
    <property type="entry name" value="K+_transporter"/>
</dbReference>
<gene>
    <name evidence="13" type="ORF">P3X46_024042</name>
</gene>
<proteinExistence type="inferred from homology"/>
<keyword evidence="3" id="KW-0813">Transport</keyword>
<dbReference type="Pfam" id="PF22776">
    <property type="entry name" value="K_trans_C"/>
    <property type="match status" value="1"/>
</dbReference>
<evidence type="ECO:0000259" key="12">
    <source>
        <dbReference type="Pfam" id="PF22776"/>
    </source>
</evidence>
<evidence type="ECO:0000256" key="5">
    <source>
        <dbReference type="ARBA" id="ARBA00022692"/>
    </source>
</evidence>
<evidence type="ECO:0000256" key="7">
    <source>
        <dbReference type="ARBA" id="ARBA00022989"/>
    </source>
</evidence>
<feature type="domain" description="K+ potassium transporter integral membrane" evidence="11">
    <location>
        <begin position="184"/>
        <end position="552"/>
    </location>
</feature>
<accession>A0ABQ9LDZ9</accession>
<evidence type="ECO:0000256" key="8">
    <source>
        <dbReference type="ARBA" id="ARBA00023065"/>
    </source>
</evidence>
<feature type="transmembrane region" description="Helical" evidence="10">
    <location>
        <begin position="335"/>
        <end position="355"/>
    </location>
</feature>
<feature type="transmembrane region" description="Helical" evidence="10">
    <location>
        <begin position="230"/>
        <end position="249"/>
    </location>
</feature>
<dbReference type="InterPro" id="IPR053952">
    <property type="entry name" value="K_trans_C"/>
</dbReference>
<evidence type="ECO:0000259" key="11">
    <source>
        <dbReference type="Pfam" id="PF02705"/>
    </source>
</evidence>
<dbReference type="NCBIfam" id="TIGR00794">
    <property type="entry name" value="kup"/>
    <property type="match status" value="1"/>
</dbReference>
<keyword evidence="7 10" id="KW-1133">Transmembrane helix</keyword>
<feature type="transmembrane region" description="Helical" evidence="10">
    <location>
        <begin position="514"/>
        <end position="533"/>
    </location>
</feature>
<evidence type="ECO:0000313" key="14">
    <source>
        <dbReference type="Proteomes" id="UP001174677"/>
    </source>
</evidence>
<comment type="caution">
    <text evidence="13">The sequence shown here is derived from an EMBL/GenBank/DDBJ whole genome shotgun (WGS) entry which is preliminary data.</text>
</comment>
<reference evidence="13" key="1">
    <citation type="journal article" date="2023" name="Plant Biotechnol. J.">
        <title>Chromosome-level wild Hevea brasiliensis genome provides new tools for genomic-assisted breeding and valuable loci to elevate rubber yield.</title>
        <authorList>
            <person name="Cheng H."/>
            <person name="Song X."/>
            <person name="Hu Y."/>
            <person name="Wu T."/>
            <person name="Yang Q."/>
            <person name="An Z."/>
            <person name="Feng S."/>
            <person name="Deng Z."/>
            <person name="Wu W."/>
            <person name="Zeng X."/>
            <person name="Tu M."/>
            <person name="Wang X."/>
            <person name="Huang H."/>
        </authorList>
    </citation>
    <scope>NUCLEOTIDE SEQUENCE</scope>
    <source>
        <strain evidence="13">MT/VB/25A 57/8</strain>
    </source>
</reference>
<feature type="transmembrane region" description="Helical" evidence="10">
    <location>
        <begin position="150"/>
        <end position="169"/>
    </location>
</feature>
<evidence type="ECO:0000256" key="9">
    <source>
        <dbReference type="ARBA" id="ARBA00023136"/>
    </source>
</evidence>
<keyword evidence="5 10" id="KW-0812">Transmembrane</keyword>
<dbReference type="Pfam" id="PF02705">
    <property type="entry name" value="K_trans"/>
    <property type="match status" value="2"/>
</dbReference>
<evidence type="ECO:0000256" key="3">
    <source>
        <dbReference type="ARBA" id="ARBA00022448"/>
    </source>
</evidence>
<feature type="transmembrane region" description="Helical" evidence="10">
    <location>
        <begin position="181"/>
        <end position="199"/>
    </location>
</feature>
<organism evidence="13 14">
    <name type="scientific">Hevea brasiliensis</name>
    <name type="common">Para rubber tree</name>
    <name type="synonym">Siphonia brasiliensis</name>
    <dbReference type="NCBI Taxonomy" id="3981"/>
    <lineage>
        <taxon>Eukaryota</taxon>
        <taxon>Viridiplantae</taxon>
        <taxon>Streptophyta</taxon>
        <taxon>Embryophyta</taxon>
        <taxon>Tracheophyta</taxon>
        <taxon>Spermatophyta</taxon>
        <taxon>Magnoliopsida</taxon>
        <taxon>eudicotyledons</taxon>
        <taxon>Gunneridae</taxon>
        <taxon>Pentapetalae</taxon>
        <taxon>rosids</taxon>
        <taxon>fabids</taxon>
        <taxon>Malpighiales</taxon>
        <taxon>Euphorbiaceae</taxon>
        <taxon>Crotonoideae</taxon>
        <taxon>Micrandreae</taxon>
        <taxon>Hevea</taxon>
    </lineage>
</organism>
<dbReference type="EMBL" id="JARPOI010000013">
    <property type="protein sequence ID" value="KAJ9164467.1"/>
    <property type="molecule type" value="Genomic_DNA"/>
</dbReference>
<keyword evidence="6 10" id="KW-0630">Potassium</keyword>